<evidence type="ECO:0000259" key="3">
    <source>
        <dbReference type="PROSITE" id="PS51123"/>
    </source>
</evidence>
<dbReference type="KEGG" id="elio:KO353_05195"/>
<dbReference type="InterPro" id="IPR050330">
    <property type="entry name" value="Bact_OuterMem_StrucFunc"/>
</dbReference>
<dbReference type="AlphaFoldDB" id="A0A975U3C3"/>
<reference evidence="4" key="1">
    <citation type="submission" date="2021-06" db="EMBL/GenBank/DDBJ databases">
        <title>Elioraea tepida, sp. nov., a moderately thermophilic aerobic anoxygenic phototrophic bacterium isolated from an alkaline siliceous hot spring mat community in Yellowstone National Park, WY, USA.</title>
        <authorList>
            <person name="Saini M.K."/>
            <person name="Yoshida S."/>
            <person name="Sebastian A."/>
            <person name="Hirose S."/>
            <person name="Hara E."/>
            <person name="Tamaki H."/>
            <person name="Soulier N.T."/>
            <person name="Albert I."/>
            <person name="Hanada S."/>
            <person name="Bryant D.A."/>
            <person name="Tank M."/>
        </authorList>
    </citation>
    <scope>NUCLEOTIDE SEQUENCE</scope>
    <source>
        <strain evidence="4">MS-P2</strain>
    </source>
</reference>
<evidence type="ECO:0000256" key="1">
    <source>
        <dbReference type="PROSITE-ProRule" id="PRU00473"/>
    </source>
</evidence>
<protein>
    <submittedName>
        <fullName evidence="4">OmpA family protein</fullName>
    </submittedName>
</protein>
<evidence type="ECO:0000313" key="4">
    <source>
        <dbReference type="EMBL" id="QXM25607.1"/>
    </source>
</evidence>
<feature type="domain" description="OmpA-like" evidence="3">
    <location>
        <begin position="246"/>
        <end position="360"/>
    </location>
</feature>
<dbReference type="CDD" id="cd07185">
    <property type="entry name" value="OmpA_C-like"/>
    <property type="match status" value="1"/>
</dbReference>
<dbReference type="PROSITE" id="PS51123">
    <property type="entry name" value="OMPA_2"/>
    <property type="match status" value="1"/>
</dbReference>
<dbReference type="RefSeq" id="WP_218286663.1">
    <property type="nucleotide sequence ID" value="NZ_CP076448.1"/>
</dbReference>
<dbReference type="EMBL" id="CP076448">
    <property type="protein sequence ID" value="QXM25607.1"/>
    <property type="molecule type" value="Genomic_DNA"/>
</dbReference>
<gene>
    <name evidence="4" type="ORF">KO353_05195</name>
</gene>
<dbReference type="PANTHER" id="PTHR30329:SF21">
    <property type="entry name" value="LIPOPROTEIN YIAD-RELATED"/>
    <property type="match status" value="1"/>
</dbReference>
<dbReference type="PANTHER" id="PTHR30329">
    <property type="entry name" value="STATOR ELEMENT OF FLAGELLAR MOTOR COMPLEX"/>
    <property type="match status" value="1"/>
</dbReference>
<feature type="signal peptide" evidence="2">
    <location>
        <begin position="1"/>
        <end position="19"/>
    </location>
</feature>
<proteinExistence type="predicted"/>
<keyword evidence="5" id="KW-1185">Reference proteome</keyword>
<dbReference type="InterPro" id="IPR006665">
    <property type="entry name" value="OmpA-like"/>
</dbReference>
<dbReference type="Pfam" id="PF00691">
    <property type="entry name" value="OmpA"/>
    <property type="match status" value="1"/>
</dbReference>
<dbReference type="Proteomes" id="UP000694001">
    <property type="component" value="Chromosome"/>
</dbReference>
<keyword evidence="2" id="KW-0732">Signal</keyword>
<keyword evidence="1" id="KW-0472">Membrane</keyword>
<sequence length="360" mass="38000">MKIRNALLAASLGVLPAAAANAQYAGGPAGWQGVYIGAMGGYNILEDIGLDFRPTASPGSEVSFDGGWAAIGRIGYGFKLDANLGLAIELEGSYRYNNNDTVRIGNATVGSGGENSVFALMVNALVSYDFGGIAPYLGVGAGYAWNSLKARQGGRPVVDDTEGHFAWQGIIGLAIGIDAVPGLSINAEYRYFSLLEEGYNTTAAFRAANPGRNTFDVDTQNHTFLIGLTYAFGVTPPPPPPPPAPAAAPAPTRTYLVFFDFDSAALTDRARQIIAEAAANAPRVQATRIEVTGHTDTVGSAAYNQALSIRRAEAVARELEARGIPRSQMVIRGVGFSQPLVPTGPNVREPQNRRVEIVLR</sequence>
<evidence type="ECO:0000313" key="5">
    <source>
        <dbReference type="Proteomes" id="UP000694001"/>
    </source>
</evidence>
<organism evidence="4 5">
    <name type="scientific">Elioraea tepida</name>
    <dbReference type="NCBI Taxonomy" id="2843330"/>
    <lineage>
        <taxon>Bacteria</taxon>
        <taxon>Pseudomonadati</taxon>
        <taxon>Pseudomonadota</taxon>
        <taxon>Alphaproteobacteria</taxon>
        <taxon>Acetobacterales</taxon>
        <taxon>Elioraeaceae</taxon>
        <taxon>Elioraea</taxon>
    </lineage>
</organism>
<accession>A0A975U3C3</accession>
<name>A0A975U3C3_9PROT</name>
<dbReference type="GO" id="GO:0016020">
    <property type="term" value="C:membrane"/>
    <property type="evidence" value="ECO:0007669"/>
    <property type="project" value="UniProtKB-UniRule"/>
</dbReference>
<evidence type="ECO:0000256" key="2">
    <source>
        <dbReference type="SAM" id="SignalP"/>
    </source>
</evidence>
<feature type="chain" id="PRO_5037767438" evidence="2">
    <location>
        <begin position="20"/>
        <end position="360"/>
    </location>
</feature>